<dbReference type="AlphaFoldDB" id="A0A1I5PNC0"/>
<dbReference type="GO" id="GO:0016740">
    <property type="term" value="F:transferase activity"/>
    <property type="evidence" value="ECO:0007669"/>
    <property type="project" value="UniProtKB-KW"/>
</dbReference>
<keyword evidence="3" id="KW-1185">Reference proteome</keyword>
<dbReference type="EMBL" id="FOXP01000001">
    <property type="protein sequence ID" value="SFP35515.1"/>
    <property type="molecule type" value="Genomic_DNA"/>
</dbReference>
<protein>
    <submittedName>
        <fullName evidence="2">Polysaccharide pyruvyl transferase</fullName>
    </submittedName>
</protein>
<accession>A0A1I5PNC0</accession>
<proteinExistence type="predicted"/>
<evidence type="ECO:0000259" key="1">
    <source>
        <dbReference type="Pfam" id="PF04230"/>
    </source>
</evidence>
<keyword evidence="2" id="KW-0808">Transferase</keyword>
<gene>
    <name evidence="2" type="ORF">SAMN04488241_101122</name>
</gene>
<organism evidence="2 3">
    <name type="scientific">Sphingomonas rubra</name>
    <dbReference type="NCBI Taxonomy" id="634430"/>
    <lineage>
        <taxon>Bacteria</taxon>
        <taxon>Pseudomonadati</taxon>
        <taxon>Pseudomonadota</taxon>
        <taxon>Alphaproteobacteria</taxon>
        <taxon>Sphingomonadales</taxon>
        <taxon>Sphingomonadaceae</taxon>
        <taxon>Sphingomonas</taxon>
    </lineage>
</organism>
<name>A0A1I5PNC0_9SPHN</name>
<sequence length="352" mass="38662">MNDPIPLGVLTFHDSINYGSYWQARCLVEGLSVRGWPAVLLDHRSRHVRSAELRSAFQPELPARTPRHRHPALGRKVRAFAQAVAALPRSPAFPLDAPHEAPAFDAVVVGSDEVWNFSHPWYSAKTLFFGDGLRTPRLVSYAASFGNHADGLDGGWTERLRGFSAVSVRDENSRRIVADALGREPAMVLDPCLQFPEVLPPRGAAGDYVVLYGHGLPDWFARRVRRWADGAGVRIVSVGYHHPLADEDRSDAGPIEFAALMAGARAVATSFFHGTVFALHYDKPFVAAASPYRRIKLEGLTASLGAEHRLIDEATGDAEIRRLLETPVEDAVHRAIAEGRQRSAAYLDRALG</sequence>
<dbReference type="STRING" id="634430.SAMN04488241_101122"/>
<evidence type="ECO:0000313" key="2">
    <source>
        <dbReference type="EMBL" id="SFP35515.1"/>
    </source>
</evidence>
<dbReference type="RefSeq" id="WP_218149593.1">
    <property type="nucleotide sequence ID" value="NZ_FOXP01000001.1"/>
</dbReference>
<reference evidence="2 3" key="1">
    <citation type="submission" date="2016-10" db="EMBL/GenBank/DDBJ databases">
        <authorList>
            <person name="de Groot N.N."/>
        </authorList>
    </citation>
    <scope>NUCLEOTIDE SEQUENCE [LARGE SCALE GENOMIC DNA]</scope>
    <source>
        <strain evidence="2 3">CGMCC 1.9113</strain>
    </source>
</reference>
<feature type="domain" description="Polysaccharide pyruvyl transferase" evidence="1">
    <location>
        <begin position="17"/>
        <end position="287"/>
    </location>
</feature>
<evidence type="ECO:0000313" key="3">
    <source>
        <dbReference type="Proteomes" id="UP000199586"/>
    </source>
</evidence>
<dbReference type="Pfam" id="PF04230">
    <property type="entry name" value="PS_pyruv_trans"/>
    <property type="match status" value="1"/>
</dbReference>
<dbReference type="InterPro" id="IPR007345">
    <property type="entry name" value="Polysacch_pyruvyl_Trfase"/>
</dbReference>
<dbReference type="Proteomes" id="UP000199586">
    <property type="component" value="Unassembled WGS sequence"/>
</dbReference>